<name>A0A2N0Z7I3_9BACI</name>
<dbReference type="Pfam" id="PF01740">
    <property type="entry name" value="STAS"/>
    <property type="match status" value="1"/>
</dbReference>
<reference evidence="2 3" key="1">
    <citation type="journal article" date="2003" name="Int. J. Syst. Evol. Microbiol.">
        <title>Bacillus nealsonii sp. nov., isolated from a spacecraft-assembly facility, whose spores are gamma-radiation resistant.</title>
        <authorList>
            <person name="Venkateswaran K."/>
            <person name="Kempf M."/>
            <person name="Chen F."/>
            <person name="Satomi M."/>
            <person name="Nicholson W."/>
            <person name="Kern R."/>
        </authorList>
    </citation>
    <scope>NUCLEOTIDE SEQUENCE [LARGE SCALE GENOMIC DNA]</scope>
    <source>
        <strain evidence="2 3">FO-92</strain>
    </source>
</reference>
<proteinExistence type="predicted"/>
<dbReference type="RefSeq" id="WP_101175196.1">
    <property type="nucleotide sequence ID" value="NZ_PISE01000003.1"/>
</dbReference>
<evidence type="ECO:0000313" key="3">
    <source>
        <dbReference type="Proteomes" id="UP000233375"/>
    </source>
</evidence>
<protein>
    <submittedName>
        <fullName evidence="2">Anti-anti-sigma factor</fullName>
    </submittedName>
</protein>
<gene>
    <name evidence="2" type="ORF">CWS01_01105</name>
</gene>
<dbReference type="InterPro" id="IPR002645">
    <property type="entry name" value="STAS_dom"/>
</dbReference>
<dbReference type="InterPro" id="IPR051932">
    <property type="entry name" value="Bact_StressResp_Reg"/>
</dbReference>
<evidence type="ECO:0000259" key="1">
    <source>
        <dbReference type="PROSITE" id="PS50801"/>
    </source>
</evidence>
<dbReference type="InterPro" id="IPR036513">
    <property type="entry name" value="STAS_dom_sf"/>
</dbReference>
<dbReference type="AlphaFoldDB" id="A0A2N0Z7I3"/>
<dbReference type="EMBL" id="PISE01000003">
    <property type="protein sequence ID" value="PKG25472.1"/>
    <property type="molecule type" value="Genomic_DNA"/>
</dbReference>
<dbReference type="Proteomes" id="UP000233375">
    <property type="component" value="Unassembled WGS sequence"/>
</dbReference>
<sequence length="273" mass="30906">MNEMSEFSKFINEHAEILAVEIVENVLKGINLAIPAWEKEQAVSMYFDFLGFFGKSLINQNRESVPDGLMEWSKKNAEQVALEGQISEIAMRYPITREVITDIITRISIEKGLSVKENAYIIKRLNAMLDISLMETIYAFERITDAHKEEMQKELAKSSAPLVPVSNGVVVLPIIGIIDSFRVNYITEHVIPKVAALNIEKVIIDFSGVYIITEENSRYFHEIGEMLRLMGIEVFITGLRPELVQVVIKGAINNITRNNSFSNVQQALKSIQK</sequence>
<accession>A0A2N0Z7I3</accession>
<feature type="domain" description="STAS" evidence="1">
    <location>
        <begin position="159"/>
        <end position="271"/>
    </location>
</feature>
<dbReference type="PANTHER" id="PTHR33745:SF8">
    <property type="entry name" value="BLUE-LIGHT PHOTORECEPTOR"/>
    <property type="match status" value="1"/>
</dbReference>
<dbReference type="SUPFAM" id="SSF52091">
    <property type="entry name" value="SpoIIaa-like"/>
    <property type="match status" value="1"/>
</dbReference>
<dbReference type="CDD" id="cd07041">
    <property type="entry name" value="STAS_RsbR_RsbS_like"/>
    <property type="match status" value="1"/>
</dbReference>
<dbReference type="OrthoDB" id="2677458at2"/>
<dbReference type="PROSITE" id="PS50801">
    <property type="entry name" value="STAS"/>
    <property type="match status" value="1"/>
</dbReference>
<keyword evidence="3" id="KW-1185">Reference proteome</keyword>
<comment type="caution">
    <text evidence="2">The sequence shown here is derived from an EMBL/GenBank/DDBJ whole genome shotgun (WGS) entry which is preliminary data.</text>
</comment>
<dbReference type="Gene3D" id="3.30.750.24">
    <property type="entry name" value="STAS domain"/>
    <property type="match status" value="1"/>
</dbReference>
<dbReference type="PANTHER" id="PTHR33745">
    <property type="entry name" value="RSBT ANTAGONIST PROTEIN RSBS-RELATED"/>
    <property type="match status" value="1"/>
</dbReference>
<organism evidence="2 3">
    <name type="scientific">Niallia nealsonii</name>
    <dbReference type="NCBI Taxonomy" id="115979"/>
    <lineage>
        <taxon>Bacteria</taxon>
        <taxon>Bacillati</taxon>
        <taxon>Bacillota</taxon>
        <taxon>Bacilli</taxon>
        <taxon>Bacillales</taxon>
        <taxon>Bacillaceae</taxon>
        <taxon>Niallia</taxon>
    </lineage>
</organism>
<evidence type="ECO:0000313" key="2">
    <source>
        <dbReference type="EMBL" id="PKG25472.1"/>
    </source>
</evidence>